<dbReference type="Proteomes" id="UP001153678">
    <property type="component" value="Unassembled WGS sequence"/>
</dbReference>
<reference evidence="1" key="1">
    <citation type="submission" date="2022-08" db="EMBL/GenBank/DDBJ databases">
        <authorList>
            <person name="Kallberg Y."/>
            <person name="Tangrot J."/>
            <person name="Rosling A."/>
        </authorList>
    </citation>
    <scope>NUCLEOTIDE SEQUENCE</scope>
    <source>
        <strain evidence="1">Wild A</strain>
    </source>
</reference>
<gene>
    <name evidence="1" type="ORF">FWILDA_LOCUS3537</name>
</gene>
<name>A0A9W4SH65_9GLOM</name>
<sequence length="77" mass="9042">MVIHKSSPVLHVKKVKRRNLEKAFYWYQQASDSEYGLGKNKPCKGFNKKSIREATNNGCEPTMNYLSMYYQHRNGLE</sequence>
<proteinExistence type="predicted"/>
<dbReference type="AlphaFoldDB" id="A0A9W4SH65"/>
<comment type="caution">
    <text evidence="1">The sequence shown here is derived from an EMBL/GenBank/DDBJ whole genome shotgun (WGS) entry which is preliminary data.</text>
</comment>
<keyword evidence="2" id="KW-1185">Reference proteome</keyword>
<accession>A0A9W4SH65</accession>
<protein>
    <submittedName>
        <fullName evidence="1">2562_t:CDS:1</fullName>
    </submittedName>
</protein>
<dbReference type="EMBL" id="CAMKVN010000475">
    <property type="protein sequence ID" value="CAI2168347.1"/>
    <property type="molecule type" value="Genomic_DNA"/>
</dbReference>
<organism evidence="1 2">
    <name type="scientific">Funneliformis geosporum</name>
    <dbReference type="NCBI Taxonomy" id="1117311"/>
    <lineage>
        <taxon>Eukaryota</taxon>
        <taxon>Fungi</taxon>
        <taxon>Fungi incertae sedis</taxon>
        <taxon>Mucoromycota</taxon>
        <taxon>Glomeromycotina</taxon>
        <taxon>Glomeromycetes</taxon>
        <taxon>Glomerales</taxon>
        <taxon>Glomeraceae</taxon>
        <taxon>Funneliformis</taxon>
    </lineage>
</organism>
<evidence type="ECO:0000313" key="2">
    <source>
        <dbReference type="Proteomes" id="UP001153678"/>
    </source>
</evidence>
<evidence type="ECO:0000313" key="1">
    <source>
        <dbReference type="EMBL" id="CAI2168347.1"/>
    </source>
</evidence>